<dbReference type="NCBIfam" id="TIGR00689">
    <property type="entry name" value="rpiB_lacA_lacB"/>
    <property type="match status" value="1"/>
</dbReference>
<dbReference type="PANTHER" id="PTHR43732">
    <property type="entry name" value="RIBOSE 5-PHOSPHATE ISOMERASE-RELATED"/>
    <property type="match status" value="1"/>
</dbReference>
<feature type="active site" description="Proton acceptor" evidence="3">
    <location>
        <position position="65"/>
    </location>
</feature>
<evidence type="ECO:0000256" key="1">
    <source>
        <dbReference type="ARBA" id="ARBA00008754"/>
    </source>
</evidence>
<dbReference type="InterPro" id="IPR004785">
    <property type="entry name" value="RpiB"/>
</dbReference>
<dbReference type="STRING" id="290052.ASU35_03730"/>
<feature type="binding site" evidence="4">
    <location>
        <begin position="66"/>
        <end position="70"/>
    </location>
    <ligand>
        <name>D-ribulose 5-phosphate</name>
        <dbReference type="ChEBI" id="CHEBI:58121"/>
    </ligand>
</feature>
<proteinExistence type="inferred from homology"/>
<evidence type="ECO:0000313" key="6">
    <source>
        <dbReference type="Proteomes" id="UP000054874"/>
    </source>
</evidence>
<accession>A0A0V8QCN6</accession>
<keyword evidence="6" id="KW-1185">Reference proteome</keyword>
<dbReference type="SUPFAM" id="SSF89623">
    <property type="entry name" value="Ribose/Galactose isomerase RpiB/AlsB"/>
    <property type="match status" value="1"/>
</dbReference>
<evidence type="ECO:0000256" key="2">
    <source>
        <dbReference type="ARBA" id="ARBA00023235"/>
    </source>
</evidence>
<feature type="binding site" evidence="4">
    <location>
        <position position="109"/>
    </location>
    <ligand>
        <name>D-ribulose 5-phosphate</name>
        <dbReference type="ChEBI" id="CHEBI:58121"/>
    </ligand>
</feature>
<dbReference type="AlphaFoldDB" id="A0A0V8QCN6"/>
<dbReference type="EMBL" id="LNAM01000197">
    <property type="protein sequence ID" value="KSV57833.1"/>
    <property type="molecule type" value="Genomic_DNA"/>
</dbReference>
<dbReference type="Pfam" id="PF02502">
    <property type="entry name" value="LacAB_rpiB"/>
    <property type="match status" value="1"/>
</dbReference>
<gene>
    <name evidence="5" type="ORF">ASU35_03730</name>
</gene>
<feature type="binding site" evidence="4">
    <location>
        <position position="99"/>
    </location>
    <ligand>
        <name>D-ribulose 5-phosphate</name>
        <dbReference type="ChEBI" id="CHEBI:58121"/>
    </ligand>
</feature>
<dbReference type="PIRSF" id="PIRSF005384">
    <property type="entry name" value="RpiB_LacA_B"/>
    <property type="match status" value="1"/>
</dbReference>
<reference evidence="5 6" key="1">
    <citation type="submission" date="2015-11" db="EMBL/GenBank/DDBJ databases">
        <title>Butyribacter intestini gen. nov., sp. nov., a butyric acid-producing bacterium of the family Lachnospiraceae isolated from the human faeces.</title>
        <authorList>
            <person name="Zou Y."/>
            <person name="Xue W."/>
            <person name="Luo G."/>
            <person name="Lv M."/>
        </authorList>
    </citation>
    <scope>NUCLEOTIDE SEQUENCE [LARGE SCALE GENOMIC DNA]</scope>
    <source>
        <strain evidence="5 6">ACET-33324</strain>
    </source>
</reference>
<dbReference type="InterPro" id="IPR003500">
    <property type="entry name" value="RpiB_LacA_LacB"/>
</dbReference>
<comment type="similarity">
    <text evidence="1">Belongs to the LacAB/RpiB family.</text>
</comment>
<dbReference type="Gene3D" id="3.40.1400.10">
    <property type="entry name" value="Sugar-phosphate isomerase, RpiB/LacA/LacB"/>
    <property type="match status" value="1"/>
</dbReference>
<organism evidence="5 6">
    <name type="scientific">Acetivibrio ethanolgignens</name>
    <dbReference type="NCBI Taxonomy" id="290052"/>
    <lineage>
        <taxon>Bacteria</taxon>
        <taxon>Bacillati</taxon>
        <taxon>Bacillota</taxon>
        <taxon>Clostridia</taxon>
        <taxon>Eubacteriales</taxon>
        <taxon>Oscillospiraceae</taxon>
        <taxon>Acetivibrio</taxon>
    </lineage>
</organism>
<dbReference type="Proteomes" id="UP000054874">
    <property type="component" value="Unassembled WGS sequence"/>
</dbReference>
<comment type="caution">
    <text evidence="5">The sequence shown here is derived from an EMBL/GenBank/DDBJ whole genome shotgun (WGS) entry which is preliminary data.</text>
</comment>
<evidence type="ECO:0000256" key="3">
    <source>
        <dbReference type="PIRSR" id="PIRSR005384-1"/>
    </source>
</evidence>
<keyword evidence="2 5" id="KW-0413">Isomerase</keyword>
<dbReference type="GO" id="GO:0016861">
    <property type="term" value="F:intramolecular oxidoreductase activity, interconverting aldoses and ketoses"/>
    <property type="evidence" value="ECO:0007669"/>
    <property type="project" value="UniProtKB-ARBA"/>
</dbReference>
<feature type="active site" description="Proton donor" evidence="3">
    <location>
        <position position="98"/>
    </location>
</feature>
<name>A0A0V8QCN6_9FIRM</name>
<dbReference type="GO" id="GO:0005975">
    <property type="term" value="P:carbohydrate metabolic process"/>
    <property type="evidence" value="ECO:0007669"/>
    <property type="project" value="InterPro"/>
</dbReference>
<evidence type="ECO:0000256" key="4">
    <source>
        <dbReference type="PIRSR" id="PIRSR005384-2"/>
    </source>
</evidence>
<evidence type="ECO:0000313" key="5">
    <source>
        <dbReference type="EMBL" id="KSV57833.1"/>
    </source>
</evidence>
<dbReference type="NCBIfam" id="TIGR01120">
    <property type="entry name" value="rpiB"/>
    <property type="match status" value="1"/>
</dbReference>
<dbReference type="InterPro" id="IPR051812">
    <property type="entry name" value="SPI_LacAB/RpiB"/>
</dbReference>
<feature type="binding site" evidence="4">
    <location>
        <position position="132"/>
    </location>
    <ligand>
        <name>D-ribulose 5-phosphate</name>
        <dbReference type="ChEBI" id="CHEBI:58121"/>
    </ligand>
</feature>
<feature type="binding site" evidence="4">
    <location>
        <begin position="8"/>
        <end position="9"/>
    </location>
    <ligand>
        <name>D-ribulose 5-phosphate</name>
        <dbReference type="ChEBI" id="CHEBI:58121"/>
    </ligand>
</feature>
<protein>
    <submittedName>
        <fullName evidence="5">Ribose 5-phosphate isomerase</fullName>
    </submittedName>
</protein>
<feature type="binding site" evidence="4">
    <location>
        <position position="136"/>
    </location>
    <ligand>
        <name>D-ribulose 5-phosphate</name>
        <dbReference type="ChEBI" id="CHEBI:58121"/>
    </ligand>
</feature>
<dbReference type="NCBIfam" id="NF004051">
    <property type="entry name" value="PRK05571.1"/>
    <property type="match status" value="1"/>
</dbReference>
<dbReference type="InterPro" id="IPR036569">
    <property type="entry name" value="RpiB_LacA_LacB_sf"/>
</dbReference>
<sequence>MKIAIGNDHAAVEMKKEICAFLEELGHEVINFGTDTGESVNYPVYGEKVGRAVASREADCGIAICGTGVGISLAANKVKGIRAVVCSEPYSAKLAKLHNNANVLCFGARVIGIELAKMIVTEWLNAEFEGGRHADRVNMIMEIENR</sequence>
<dbReference type="OrthoDB" id="1778624at2"/>
<dbReference type="PANTHER" id="PTHR43732:SF1">
    <property type="entry name" value="RIBOSE 5-PHOSPHATE ISOMERASE"/>
    <property type="match status" value="1"/>
</dbReference>
<dbReference type="RefSeq" id="WP_058353888.1">
    <property type="nucleotide sequence ID" value="NZ_CABMMD010000197.1"/>
</dbReference>